<keyword evidence="1" id="KW-0732">Signal</keyword>
<evidence type="ECO:0000313" key="2">
    <source>
        <dbReference type="EMBL" id="QLI62167.1"/>
    </source>
</evidence>
<feature type="chain" id="PRO_5028454810" evidence="1">
    <location>
        <begin position="24"/>
        <end position="94"/>
    </location>
</feature>
<name>A0A7D5YVQ0_9NEOP</name>
<reference evidence="2" key="1">
    <citation type="journal article" date="2019" name="Sci. Rep.">
        <title>Antennal transcriptome analyses and olfactory protein identification in an important wood-boring moth pest, Streltzoviella insularis (Lepidoptera: Cossidae).</title>
        <authorList>
            <person name="Yang Y"/>
            <person name="Li W"/>
            <person name="Tao J Zong.S."/>
        </authorList>
    </citation>
    <scope>NUCLEOTIDE SEQUENCE</scope>
    <source>
        <tissue evidence="2">Antennae</tissue>
    </source>
</reference>
<dbReference type="AlphaFoldDB" id="A0A7D5YVQ0"/>
<evidence type="ECO:0000256" key="1">
    <source>
        <dbReference type="SAM" id="SignalP"/>
    </source>
</evidence>
<sequence length="94" mass="11007">MRFGKMKILAGLVTLLKKCRVELAPDTPWTVQYEPKAVVIQAKGDMNLKFLLQEGWEHNTYIINYYQKENFLKTSFFSFFSANPFFHLIHISCA</sequence>
<dbReference type="EMBL" id="MT386883">
    <property type="protein sequence ID" value="QLI62167.1"/>
    <property type="molecule type" value="mRNA"/>
</dbReference>
<protein>
    <submittedName>
        <fullName evidence="2">Cytochrome P450 18</fullName>
    </submittedName>
</protein>
<feature type="signal peptide" evidence="1">
    <location>
        <begin position="1"/>
        <end position="23"/>
    </location>
</feature>
<organism evidence="2">
    <name type="scientific">Streltzoviella insularis</name>
    <dbReference type="NCBI Taxonomy" id="1206366"/>
    <lineage>
        <taxon>Eukaryota</taxon>
        <taxon>Metazoa</taxon>
        <taxon>Ecdysozoa</taxon>
        <taxon>Arthropoda</taxon>
        <taxon>Hexapoda</taxon>
        <taxon>Insecta</taxon>
        <taxon>Pterygota</taxon>
        <taxon>Neoptera</taxon>
        <taxon>Endopterygota</taxon>
        <taxon>Lepidoptera</taxon>
        <taxon>Glossata</taxon>
        <taxon>Ditrysia</taxon>
        <taxon>Cossoidea</taxon>
        <taxon>Cossidae</taxon>
        <taxon>Cossinae</taxon>
        <taxon>Streltzoviella</taxon>
    </lineage>
</organism>
<proteinExistence type="evidence at transcript level"/>
<reference evidence="2" key="2">
    <citation type="submission" date="2020-04" db="EMBL/GenBank/DDBJ databases">
        <authorList>
            <person name="Yang Y."/>
        </authorList>
    </citation>
    <scope>NUCLEOTIDE SEQUENCE</scope>
    <source>
        <tissue evidence="2">Antennae</tissue>
    </source>
</reference>
<accession>A0A7D5YVQ0</accession>